<dbReference type="CDD" id="cd05009">
    <property type="entry name" value="SIS_GlmS_GlmD_2"/>
    <property type="match status" value="1"/>
</dbReference>
<dbReference type="Proteomes" id="UP000266305">
    <property type="component" value="Unassembled WGS sequence"/>
</dbReference>
<keyword evidence="4 7" id="KW-0032">Aminotransferase</keyword>
<dbReference type="GO" id="GO:0097367">
    <property type="term" value="F:carbohydrate derivative binding"/>
    <property type="evidence" value="ECO:0007669"/>
    <property type="project" value="InterPro"/>
</dbReference>
<proteinExistence type="predicted"/>
<sequence>MSYRSTIARQPEALADTHATVLDQLGAADLSGLLRPVIGVTGIGASFAAAVVGAAELQARGQRGVAIRACDLAAGHDLADTLVGLSAGGRSIETVTAFQKLPSAKRIGISQDGAGPLAGVSDFHLTIRQGTDATPSSVGYTATLLGMGLLFDRLLGADGTGFADLPAVVGEVLSQAADKMARIGTQFADRRAIDCVGAGASLGTADGASLLIREAARLPASAYDTRHYLHGPLEAMDATTGVLIIGDGREVELARQVERIGCPVVLVTTDSSVQDGDGLTVIHVPRRDNLIAQGIVDILAPQLIAAQLSDAAGLTDVKFRYRMQDTKVKTDAAA</sequence>
<evidence type="ECO:0000256" key="3">
    <source>
        <dbReference type="ARBA" id="ARBA00016090"/>
    </source>
</evidence>
<dbReference type="AlphaFoldDB" id="A0AAX1UJL5"/>
<dbReference type="GO" id="GO:0006487">
    <property type="term" value="P:protein N-linked glycosylation"/>
    <property type="evidence" value="ECO:0007669"/>
    <property type="project" value="TreeGrafter"/>
</dbReference>
<evidence type="ECO:0000256" key="4">
    <source>
        <dbReference type="ARBA" id="ARBA00022576"/>
    </source>
</evidence>
<dbReference type="PANTHER" id="PTHR10937">
    <property type="entry name" value="GLUCOSAMINE--FRUCTOSE-6-PHOSPHATE AMINOTRANSFERASE, ISOMERIZING"/>
    <property type="match status" value="1"/>
</dbReference>
<dbReference type="InterPro" id="IPR001347">
    <property type="entry name" value="SIS_dom"/>
</dbReference>
<dbReference type="GO" id="GO:0004360">
    <property type="term" value="F:glutamine-fructose-6-phosphate transaminase (isomerizing) activity"/>
    <property type="evidence" value="ECO:0007669"/>
    <property type="project" value="UniProtKB-EC"/>
</dbReference>
<keyword evidence="4 7" id="KW-0808">Transferase</keyword>
<evidence type="ECO:0000256" key="2">
    <source>
        <dbReference type="ARBA" id="ARBA00012916"/>
    </source>
</evidence>
<dbReference type="InterPro" id="IPR035490">
    <property type="entry name" value="GlmS/FrlB_SIS"/>
</dbReference>
<dbReference type="Gene3D" id="3.40.50.10490">
    <property type="entry name" value="Glucose-6-phosphate isomerase like protein, domain 1"/>
    <property type="match status" value="2"/>
</dbReference>
<evidence type="ECO:0000313" key="8">
    <source>
        <dbReference type="Proteomes" id="UP000266305"/>
    </source>
</evidence>
<dbReference type="PANTHER" id="PTHR10937:SF0">
    <property type="entry name" value="GLUTAMINE--FRUCTOSE-6-PHOSPHATE TRANSAMINASE (ISOMERIZING)"/>
    <property type="match status" value="1"/>
</dbReference>
<evidence type="ECO:0000259" key="6">
    <source>
        <dbReference type="PROSITE" id="PS51464"/>
    </source>
</evidence>
<keyword evidence="5" id="KW-0315">Glutamine amidotransferase</keyword>
<protein>
    <recommendedName>
        <fullName evidence="3">Glutamine--fructose-6-phosphate aminotransferase [isomerizing]</fullName>
        <ecNumber evidence="2">2.6.1.16</ecNumber>
    </recommendedName>
</protein>
<evidence type="ECO:0000256" key="5">
    <source>
        <dbReference type="ARBA" id="ARBA00022962"/>
    </source>
</evidence>
<dbReference type="GO" id="GO:0006002">
    <property type="term" value="P:fructose 6-phosphate metabolic process"/>
    <property type="evidence" value="ECO:0007669"/>
    <property type="project" value="TreeGrafter"/>
</dbReference>
<dbReference type="GO" id="GO:0006047">
    <property type="term" value="P:UDP-N-acetylglucosamine metabolic process"/>
    <property type="evidence" value="ECO:0007669"/>
    <property type="project" value="TreeGrafter"/>
</dbReference>
<comment type="catalytic activity">
    <reaction evidence="1">
        <text>D-fructose 6-phosphate + L-glutamine = D-glucosamine 6-phosphate + L-glutamate</text>
        <dbReference type="Rhea" id="RHEA:13237"/>
        <dbReference type="ChEBI" id="CHEBI:29985"/>
        <dbReference type="ChEBI" id="CHEBI:58359"/>
        <dbReference type="ChEBI" id="CHEBI:58725"/>
        <dbReference type="ChEBI" id="CHEBI:61527"/>
        <dbReference type="EC" id="2.6.1.16"/>
    </reaction>
</comment>
<dbReference type="RefSeq" id="WP_119000457.1">
    <property type="nucleotide sequence ID" value="NZ_QWGP01000014.1"/>
</dbReference>
<organism evidence="7 8">
    <name type="scientific">Cereibacter sphaeroides</name>
    <name type="common">Rhodobacter sphaeroides</name>
    <dbReference type="NCBI Taxonomy" id="1063"/>
    <lineage>
        <taxon>Bacteria</taxon>
        <taxon>Pseudomonadati</taxon>
        <taxon>Pseudomonadota</taxon>
        <taxon>Alphaproteobacteria</taxon>
        <taxon>Rhodobacterales</taxon>
        <taxon>Paracoccaceae</taxon>
        <taxon>Cereibacter</taxon>
    </lineage>
</organism>
<gene>
    <name evidence="7" type="ORF">D1114_13435</name>
</gene>
<dbReference type="EC" id="2.6.1.16" evidence="2"/>
<accession>A0AAX1UJL5</accession>
<name>A0AAX1UJL5_CERSP</name>
<reference evidence="7 8" key="1">
    <citation type="submission" date="2018-08" db="EMBL/GenBank/DDBJ databases">
        <title>Draft genome sequence of Rhodobacter sphaeroides FY.</title>
        <authorList>
            <person name="Rayyan A."/>
            <person name="Meyer T.E."/>
            <person name="Kyndt J.A."/>
        </authorList>
    </citation>
    <scope>NUCLEOTIDE SEQUENCE [LARGE SCALE GENOMIC DNA]</scope>
    <source>
        <strain evidence="7 8">FY</strain>
    </source>
</reference>
<evidence type="ECO:0000313" key="7">
    <source>
        <dbReference type="EMBL" id="RHZ94104.1"/>
    </source>
</evidence>
<evidence type="ECO:0000256" key="1">
    <source>
        <dbReference type="ARBA" id="ARBA00001031"/>
    </source>
</evidence>
<dbReference type="SUPFAM" id="SSF53697">
    <property type="entry name" value="SIS domain"/>
    <property type="match status" value="1"/>
</dbReference>
<feature type="domain" description="SIS" evidence="6">
    <location>
        <begin position="21"/>
        <end position="160"/>
    </location>
</feature>
<dbReference type="PROSITE" id="PS51464">
    <property type="entry name" value="SIS"/>
    <property type="match status" value="1"/>
</dbReference>
<dbReference type="InterPro" id="IPR046348">
    <property type="entry name" value="SIS_dom_sf"/>
</dbReference>
<dbReference type="EMBL" id="QWGP01000014">
    <property type="protein sequence ID" value="RHZ94104.1"/>
    <property type="molecule type" value="Genomic_DNA"/>
</dbReference>
<comment type="caution">
    <text evidence="7">The sequence shown here is derived from an EMBL/GenBank/DDBJ whole genome shotgun (WGS) entry which is preliminary data.</text>
</comment>